<reference evidence="2 3" key="1">
    <citation type="submission" date="2019-07" db="EMBL/GenBank/DDBJ databases">
        <authorList>
            <person name="Zhou L.-Y."/>
        </authorList>
    </citation>
    <scope>NUCLEOTIDE SEQUENCE [LARGE SCALE GENOMIC DNA]</scope>
    <source>
        <strain evidence="2 3">YIM 101269</strain>
    </source>
</reference>
<evidence type="ECO:0000313" key="3">
    <source>
        <dbReference type="Proteomes" id="UP000317638"/>
    </source>
</evidence>
<keyword evidence="1" id="KW-0732">Signal</keyword>
<gene>
    <name evidence="2" type="ORF">FOJ82_06065</name>
</gene>
<proteinExistence type="predicted"/>
<evidence type="ECO:0000313" key="2">
    <source>
        <dbReference type="EMBL" id="TRY18682.1"/>
    </source>
</evidence>
<evidence type="ECO:0000256" key="1">
    <source>
        <dbReference type="SAM" id="SignalP"/>
    </source>
</evidence>
<dbReference type="Proteomes" id="UP000317638">
    <property type="component" value="Unassembled WGS sequence"/>
</dbReference>
<keyword evidence="3" id="KW-1185">Reference proteome</keyword>
<evidence type="ECO:0008006" key="4">
    <source>
        <dbReference type="Google" id="ProtNLM"/>
    </source>
</evidence>
<dbReference type="RefSeq" id="WP_143937576.1">
    <property type="nucleotide sequence ID" value="NZ_VKKG01000002.1"/>
</dbReference>
<organism evidence="2 3">
    <name type="scientific">Tessaracoccus rhinocerotis</name>
    <dbReference type="NCBI Taxonomy" id="1689449"/>
    <lineage>
        <taxon>Bacteria</taxon>
        <taxon>Bacillati</taxon>
        <taxon>Actinomycetota</taxon>
        <taxon>Actinomycetes</taxon>
        <taxon>Propionibacteriales</taxon>
        <taxon>Propionibacteriaceae</taxon>
        <taxon>Tessaracoccus</taxon>
    </lineage>
</organism>
<dbReference type="PROSITE" id="PS51257">
    <property type="entry name" value="PROKAR_LIPOPROTEIN"/>
    <property type="match status" value="1"/>
</dbReference>
<feature type="signal peptide" evidence="1">
    <location>
        <begin position="1"/>
        <end position="28"/>
    </location>
</feature>
<dbReference type="EMBL" id="VKKG01000002">
    <property type="protein sequence ID" value="TRY18682.1"/>
    <property type="molecule type" value="Genomic_DNA"/>
</dbReference>
<feature type="chain" id="PRO_5038875134" description="Lipoprotein" evidence="1">
    <location>
        <begin position="29"/>
        <end position="164"/>
    </location>
</feature>
<dbReference type="AlphaFoldDB" id="A0A553K1V4"/>
<dbReference type="OrthoDB" id="3732432at2"/>
<comment type="caution">
    <text evidence="2">The sequence shown here is derived from an EMBL/GenBank/DDBJ whole genome shotgun (WGS) entry which is preliminary data.</text>
</comment>
<protein>
    <recommendedName>
        <fullName evidence="4">Lipoprotein</fullName>
    </recommendedName>
</protein>
<name>A0A553K1V4_9ACTN</name>
<accession>A0A553K1V4</accession>
<sequence>MKFARLAMMVPAVAVLGLAACSPAPTTAAQVGGETITEATLSSTVEGCAELGATATRAAMLTPLVIGEAARQLADEERVDLGGLDEVMAGDPQIAPYLANEGCARVGEAQALLGLLYTELGQDVVVDAILGTDVTVNPRYGDWDTTNGVVAGSGSISVPADSQG</sequence>